<keyword evidence="3" id="KW-1185">Reference proteome</keyword>
<dbReference type="OrthoDB" id="10388054at2759"/>
<gene>
    <name evidence="2" type="ORF">D0Z07_8970</name>
</gene>
<keyword evidence="1" id="KW-0732">Signal</keyword>
<evidence type="ECO:0000256" key="1">
    <source>
        <dbReference type="SAM" id="SignalP"/>
    </source>
</evidence>
<sequence>MYATHLMTALVALSTASAVVLPRQVIDPEPLPYSPSGSFNITSFSVANPPGGSLYTYYTLNVTDPAGPTPLPSNISTICHTTTDTTPAISGFANLTCDDPSVKWSLTNNGTGYLLEIKHNWGIEVQHAIVKAYDNITDTARAYFPNCDVKNSPTAPEGKTALYLDAPSSFNLQYDRYIL</sequence>
<feature type="chain" id="PRO_5040346735" description="AA1-like domain-containing protein" evidence="1">
    <location>
        <begin position="19"/>
        <end position="179"/>
    </location>
</feature>
<dbReference type="Proteomes" id="UP000785200">
    <property type="component" value="Unassembled WGS sequence"/>
</dbReference>
<feature type="signal peptide" evidence="1">
    <location>
        <begin position="1"/>
        <end position="18"/>
    </location>
</feature>
<accession>A0A9P6SQQ6</accession>
<comment type="caution">
    <text evidence="2">The sequence shown here is derived from an EMBL/GenBank/DDBJ whole genome shotgun (WGS) entry which is preliminary data.</text>
</comment>
<dbReference type="AlphaFoldDB" id="A0A9P6SQQ6"/>
<dbReference type="EMBL" id="VNKQ01000019">
    <property type="protein sequence ID" value="KAG0645402.1"/>
    <property type="molecule type" value="Genomic_DNA"/>
</dbReference>
<protein>
    <recommendedName>
        <fullName evidence="4">AA1-like domain-containing protein</fullName>
    </recommendedName>
</protein>
<evidence type="ECO:0000313" key="2">
    <source>
        <dbReference type="EMBL" id="KAG0645402.1"/>
    </source>
</evidence>
<reference evidence="2" key="1">
    <citation type="submission" date="2019-07" db="EMBL/GenBank/DDBJ databases">
        <title>Hyphodiscus hymeniophilus genome sequencing and assembly.</title>
        <authorList>
            <person name="Kramer G."/>
            <person name="Nodwell J."/>
        </authorList>
    </citation>
    <scope>NUCLEOTIDE SEQUENCE</scope>
    <source>
        <strain evidence="2">ATCC 34498</strain>
    </source>
</reference>
<name>A0A9P6SQQ6_9HELO</name>
<organism evidence="2 3">
    <name type="scientific">Hyphodiscus hymeniophilus</name>
    <dbReference type="NCBI Taxonomy" id="353542"/>
    <lineage>
        <taxon>Eukaryota</taxon>
        <taxon>Fungi</taxon>
        <taxon>Dikarya</taxon>
        <taxon>Ascomycota</taxon>
        <taxon>Pezizomycotina</taxon>
        <taxon>Leotiomycetes</taxon>
        <taxon>Helotiales</taxon>
        <taxon>Hyphodiscaceae</taxon>
        <taxon>Hyphodiscus</taxon>
    </lineage>
</organism>
<evidence type="ECO:0008006" key="4">
    <source>
        <dbReference type="Google" id="ProtNLM"/>
    </source>
</evidence>
<proteinExistence type="predicted"/>
<evidence type="ECO:0000313" key="3">
    <source>
        <dbReference type="Proteomes" id="UP000785200"/>
    </source>
</evidence>